<dbReference type="Proteomes" id="UP000198635">
    <property type="component" value="Unassembled WGS sequence"/>
</dbReference>
<keyword evidence="2" id="KW-0238">DNA-binding</keyword>
<dbReference type="Gene3D" id="3.30.70.920">
    <property type="match status" value="1"/>
</dbReference>
<dbReference type="PRINTS" id="PR00033">
    <property type="entry name" value="HTHASNC"/>
</dbReference>
<organism evidence="5 6">
    <name type="scientific">Desulfomicrobium apsheronum</name>
    <dbReference type="NCBI Taxonomy" id="52560"/>
    <lineage>
        <taxon>Bacteria</taxon>
        <taxon>Pseudomonadati</taxon>
        <taxon>Thermodesulfobacteriota</taxon>
        <taxon>Desulfovibrionia</taxon>
        <taxon>Desulfovibrionales</taxon>
        <taxon>Desulfomicrobiaceae</taxon>
        <taxon>Desulfomicrobium</taxon>
    </lineage>
</organism>
<dbReference type="InterPro" id="IPR019885">
    <property type="entry name" value="Tscrpt_reg_HTH_AsnC-type_CS"/>
</dbReference>
<dbReference type="OrthoDB" id="9809462at2"/>
<dbReference type="InterPro" id="IPR036388">
    <property type="entry name" value="WH-like_DNA-bd_sf"/>
</dbReference>
<protein>
    <submittedName>
        <fullName evidence="5">Transcriptional regulator, AsnC family</fullName>
    </submittedName>
</protein>
<dbReference type="GO" id="GO:0005829">
    <property type="term" value="C:cytosol"/>
    <property type="evidence" value="ECO:0007669"/>
    <property type="project" value="TreeGrafter"/>
</dbReference>
<dbReference type="GO" id="GO:0043200">
    <property type="term" value="P:response to amino acid"/>
    <property type="evidence" value="ECO:0007669"/>
    <property type="project" value="TreeGrafter"/>
</dbReference>
<sequence>MNEKEITLDHTDRRIIAALQENGRESYKNIAQRLGVSDGTVRLRTERLLKSGYLRVSASVNPMFFEDGLTATVGVSLEGRANAQIMRAIANLDGVQSVSNVSGRFDLLVEIHVASRSDLRRFLVDDLSALGGIQNTETFLYLETINKWVQQRREDTI</sequence>
<dbReference type="RefSeq" id="WP_092190906.1">
    <property type="nucleotide sequence ID" value="NZ_FORX01000016.1"/>
</dbReference>
<evidence type="ECO:0000313" key="5">
    <source>
        <dbReference type="EMBL" id="SFK19105.1"/>
    </source>
</evidence>
<dbReference type="GO" id="GO:0043565">
    <property type="term" value="F:sequence-specific DNA binding"/>
    <property type="evidence" value="ECO:0007669"/>
    <property type="project" value="InterPro"/>
</dbReference>
<dbReference type="SUPFAM" id="SSF54909">
    <property type="entry name" value="Dimeric alpha+beta barrel"/>
    <property type="match status" value="1"/>
</dbReference>
<dbReference type="InterPro" id="IPR036390">
    <property type="entry name" value="WH_DNA-bd_sf"/>
</dbReference>
<proteinExistence type="predicted"/>
<dbReference type="PANTHER" id="PTHR30154">
    <property type="entry name" value="LEUCINE-RESPONSIVE REGULATORY PROTEIN"/>
    <property type="match status" value="1"/>
</dbReference>
<dbReference type="InterPro" id="IPR019888">
    <property type="entry name" value="Tscrpt_reg_AsnC-like"/>
</dbReference>
<dbReference type="InterPro" id="IPR000485">
    <property type="entry name" value="AsnC-type_HTH_dom"/>
</dbReference>
<evidence type="ECO:0000256" key="3">
    <source>
        <dbReference type="ARBA" id="ARBA00023163"/>
    </source>
</evidence>
<keyword evidence="1" id="KW-0805">Transcription regulation</keyword>
<keyword evidence="3" id="KW-0804">Transcription</keyword>
<dbReference type="PANTHER" id="PTHR30154:SF34">
    <property type="entry name" value="TRANSCRIPTIONAL REGULATOR AZLB"/>
    <property type="match status" value="1"/>
</dbReference>
<dbReference type="SMART" id="SM00344">
    <property type="entry name" value="HTH_ASNC"/>
    <property type="match status" value="1"/>
</dbReference>
<evidence type="ECO:0000259" key="4">
    <source>
        <dbReference type="PROSITE" id="PS50956"/>
    </source>
</evidence>
<dbReference type="AlphaFoldDB" id="A0A1I3XHW7"/>
<accession>A0A1I3XHW7</accession>
<dbReference type="Pfam" id="PF01037">
    <property type="entry name" value="AsnC_trans_reg"/>
    <property type="match status" value="1"/>
</dbReference>
<evidence type="ECO:0000313" key="6">
    <source>
        <dbReference type="Proteomes" id="UP000198635"/>
    </source>
</evidence>
<dbReference type="PROSITE" id="PS00519">
    <property type="entry name" value="HTH_ASNC_1"/>
    <property type="match status" value="1"/>
</dbReference>
<dbReference type="STRING" id="52560.SAMN04488082_11685"/>
<feature type="domain" description="HTH asnC-type" evidence="4">
    <location>
        <begin position="8"/>
        <end position="70"/>
    </location>
</feature>
<gene>
    <name evidence="5" type="ORF">SAMN04488082_11685</name>
</gene>
<dbReference type="EMBL" id="FORX01000016">
    <property type="protein sequence ID" value="SFK19105.1"/>
    <property type="molecule type" value="Genomic_DNA"/>
</dbReference>
<keyword evidence="6" id="KW-1185">Reference proteome</keyword>
<dbReference type="Pfam" id="PF13404">
    <property type="entry name" value="HTH_AsnC-type"/>
    <property type="match status" value="1"/>
</dbReference>
<dbReference type="SUPFAM" id="SSF46785">
    <property type="entry name" value="Winged helix' DNA-binding domain"/>
    <property type="match status" value="1"/>
</dbReference>
<evidence type="ECO:0000256" key="1">
    <source>
        <dbReference type="ARBA" id="ARBA00023015"/>
    </source>
</evidence>
<reference evidence="6" key="1">
    <citation type="submission" date="2016-10" db="EMBL/GenBank/DDBJ databases">
        <authorList>
            <person name="Varghese N."/>
            <person name="Submissions S."/>
        </authorList>
    </citation>
    <scope>NUCLEOTIDE SEQUENCE [LARGE SCALE GENOMIC DNA]</scope>
    <source>
        <strain evidence="6">DSM 5918</strain>
    </source>
</reference>
<evidence type="ECO:0000256" key="2">
    <source>
        <dbReference type="ARBA" id="ARBA00023125"/>
    </source>
</evidence>
<dbReference type="PROSITE" id="PS50956">
    <property type="entry name" value="HTH_ASNC_2"/>
    <property type="match status" value="1"/>
</dbReference>
<dbReference type="InterPro" id="IPR011008">
    <property type="entry name" value="Dimeric_a/b-barrel"/>
</dbReference>
<dbReference type="Gene3D" id="1.10.10.10">
    <property type="entry name" value="Winged helix-like DNA-binding domain superfamily/Winged helix DNA-binding domain"/>
    <property type="match status" value="1"/>
</dbReference>
<dbReference type="InterPro" id="IPR019887">
    <property type="entry name" value="Tscrpt_reg_AsnC/Lrp_C"/>
</dbReference>
<name>A0A1I3XHW7_9BACT</name>